<dbReference type="GO" id="GO:0004721">
    <property type="term" value="F:phosphoprotein phosphatase activity"/>
    <property type="evidence" value="ECO:0007669"/>
    <property type="project" value="TreeGrafter"/>
</dbReference>
<dbReference type="InterPro" id="IPR050351">
    <property type="entry name" value="BphY/WalK/GraS-like"/>
</dbReference>
<dbReference type="Gene3D" id="1.10.287.130">
    <property type="match status" value="1"/>
</dbReference>
<dbReference type="InterPro" id="IPR003661">
    <property type="entry name" value="HisK_dim/P_dom"/>
</dbReference>
<dbReference type="InterPro" id="IPR005467">
    <property type="entry name" value="His_kinase_dom"/>
</dbReference>
<evidence type="ECO:0000313" key="9">
    <source>
        <dbReference type="EMBL" id="PXV65920.1"/>
    </source>
</evidence>
<dbReference type="CDD" id="cd00082">
    <property type="entry name" value="HisKA"/>
    <property type="match status" value="1"/>
</dbReference>
<dbReference type="Pfam" id="PF02518">
    <property type="entry name" value="HATPase_c"/>
    <property type="match status" value="1"/>
</dbReference>
<accession>A0A2V3PTB2</accession>
<keyword evidence="3" id="KW-0597">Phosphoprotein</keyword>
<dbReference type="GO" id="GO:0005886">
    <property type="term" value="C:plasma membrane"/>
    <property type="evidence" value="ECO:0007669"/>
    <property type="project" value="TreeGrafter"/>
</dbReference>
<dbReference type="GO" id="GO:0016036">
    <property type="term" value="P:cellular response to phosphate starvation"/>
    <property type="evidence" value="ECO:0007669"/>
    <property type="project" value="TreeGrafter"/>
</dbReference>
<evidence type="ECO:0000256" key="1">
    <source>
        <dbReference type="ARBA" id="ARBA00000085"/>
    </source>
</evidence>
<keyword evidence="10" id="KW-1185">Reference proteome</keyword>
<feature type="transmembrane region" description="Helical" evidence="7">
    <location>
        <begin position="7"/>
        <end position="27"/>
    </location>
</feature>
<keyword evidence="4" id="KW-0808">Transferase</keyword>
<keyword evidence="5" id="KW-0418">Kinase</keyword>
<proteinExistence type="predicted"/>
<dbReference type="GO" id="GO:0000155">
    <property type="term" value="F:phosphorelay sensor kinase activity"/>
    <property type="evidence" value="ECO:0007669"/>
    <property type="project" value="InterPro"/>
</dbReference>
<feature type="transmembrane region" description="Helical" evidence="7">
    <location>
        <begin position="206"/>
        <end position="227"/>
    </location>
</feature>
<dbReference type="InterPro" id="IPR036097">
    <property type="entry name" value="HisK_dim/P_sf"/>
</dbReference>
<dbReference type="EMBL" id="QICL01000006">
    <property type="protein sequence ID" value="PXV65920.1"/>
    <property type="molecule type" value="Genomic_DNA"/>
</dbReference>
<evidence type="ECO:0000256" key="2">
    <source>
        <dbReference type="ARBA" id="ARBA00012438"/>
    </source>
</evidence>
<evidence type="ECO:0000256" key="5">
    <source>
        <dbReference type="ARBA" id="ARBA00022777"/>
    </source>
</evidence>
<evidence type="ECO:0000256" key="3">
    <source>
        <dbReference type="ARBA" id="ARBA00022553"/>
    </source>
</evidence>
<dbReference type="PRINTS" id="PR00344">
    <property type="entry name" value="BCTRLSENSOR"/>
</dbReference>
<dbReference type="InterPro" id="IPR003594">
    <property type="entry name" value="HATPase_dom"/>
</dbReference>
<evidence type="ECO:0000256" key="7">
    <source>
        <dbReference type="SAM" id="Phobius"/>
    </source>
</evidence>
<dbReference type="PANTHER" id="PTHR45453">
    <property type="entry name" value="PHOSPHATE REGULON SENSOR PROTEIN PHOR"/>
    <property type="match status" value="1"/>
</dbReference>
<dbReference type="Gene3D" id="3.30.565.10">
    <property type="entry name" value="Histidine kinase-like ATPase, C-terminal domain"/>
    <property type="match status" value="1"/>
</dbReference>
<dbReference type="PANTHER" id="PTHR45453:SF1">
    <property type="entry name" value="PHOSPHATE REGULON SENSOR PROTEIN PHOR"/>
    <property type="match status" value="1"/>
</dbReference>
<protein>
    <recommendedName>
        <fullName evidence="2">histidine kinase</fullName>
        <ecNumber evidence="2">2.7.13.3</ecNumber>
    </recommendedName>
</protein>
<evidence type="ECO:0000256" key="6">
    <source>
        <dbReference type="ARBA" id="ARBA00023012"/>
    </source>
</evidence>
<dbReference type="PROSITE" id="PS50109">
    <property type="entry name" value="HIS_KIN"/>
    <property type="match status" value="1"/>
</dbReference>
<dbReference type="InterPro" id="IPR036890">
    <property type="entry name" value="HATPase_C_sf"/>
</dbReference>
<dbReference type="RefSeq" id="WP_110310108.1">
    <property type="nucleotide sequence ID" value="NZ_QICL01000006.1"/>
</dbReference>
<reference evidence="9 10" key="1">
    <citation type="submission" date="2018-03" db="EMBL/GenBank/DDBJ databases">
        <title>Genomic Encyclopedia of Archaeal and Bacterial Type Strains, Phase II (KMG-II): from individual species to whole genera.</title>
        <authorList>
            <person name="Goeker M."/>
        </authorList>
    </citation>
    <scope>NUCLEOTIDE SEQUENCE [LARGE SCALE GENOMIC DNA]</scope>
    <source>
        <strain evidence="9 10">DSM 100214</strain>
    </source>
</reference>
<dbReference type="Pfam" id="PF00512">
    <property type="entry name" value="HisKA"/>
    <property type="match status" value="1"/>
</dbReference>
<dbReference type="Proteomes" id="UP000247973">
    <property type="component" value="Unassembled WGS sequence"/>
</dbReference>
<dbReference type="FunFam" id="3.30.565.10:FF:000006">
    <property type="entry name" value="Sensor histidine kinase WalK"/>
    <property type="match status" value="1"/>
</dbReference>
<evidence type="ECO:0000313" key="10">
    <source>
        <dbReference type="Proteomes" id="UP000247973"/>
    </source>
</evidence>
<sequence length="461" mass="53343">MKLRIKIIASIILISLISVSVYQLYWLKTFYDQQYKKMDISIMDAMNSADFTEIGLRVKSVTLELMMKEGALDMIPYDTLVAYQPNLNVMIDGKDERNNNRWNDNLMMYTSIQKGIHSVIDTMEAASLIRYDSILHIELKRRDVNIPYFTEQINTKNDSLLASSIDSLQNINKSLYKPYIFPYSINDEYAYRIYLKEPRLYILKEMSTLVVISLLMIVLLIISYIYLLRIIFRQKSIDEIKSDFVNNMTHELKTPISVTYAAIDALQNFGMMDDLEKRDKYLDVSKEQLMNLNNLVEQILTMSVEERKNLKLALGDISISDLYESMRNQFLINTPKKITFEIDVTPIDLTIKADKIHFPNIINNLIENAVKYSGEKVHIVLSAKQKDNRTILSIKDNGIGIPQSSINKVFDKFYRVSTGNIHNVKGYGLGLFYVKTIVDKHGWTINVDSTERKGTCFTIKI</sequence>
<keyword evidence="6" id="KW-0902">Two-component regulatory system</keyword>
<name>A0A2V3PTB2_9BACT</name>
<keyword evidence="7" id="KW-0472">Membrane</keyword>
<evidence type="ECO:0000256" key="4">
    <source>
        <dbReference type="ARBA" id="ARBA00022679"/>
    </source>
</evidence>
<dbReference type="CDD" id="cd00075">
    <property type="entry name" value="HATPase"/>
    <property type="match status" value="1"/>
</dbReference>
<dbReference type="OrthoDB" id="1933776at2"/>
<keyword evidence="7" id="KW-1133">Transmembrane helix</keyword>
<dbReference type="SUPFAM" id="SSF55874">
    <property type="entry name" value="ATPase domain of HSP90 chaperone/DNA topoisomerase II/histidine kinase"/>
    <property type="match status" value="1"/>
</dbReference>
<feature type="domain" description="Histidine kinase" evidence="8">
    <location>
        <begin position="247"/>
        <end position="461"/>
    </location>
</feature>
<dbReference type="SMART" id="SM00387">
    <property type="entry name" value="HATPase_c"/>
    <property type="match status" value="1"/>
</dbReference>
<organism evidence="9 10">
    <name type="scientific">Dysgonomonas alginatilytica</name>
    <dbReference type="NCBI Taxonomy" id="1605892"/>
    <lineage>
        <taxon>Bacteria</taxon>
        <taxon>Pseudomonadati</taxon>
        <taxon>Bacteroidota</taxon>
        <taxon>Bacteroidia</taxon>
        <taxon>Bacteroidales</taxon>
        <taxon>Dysgonomonadaceae</taxon>
        <taxon>Dysgonomonas</taxon>
    </lineage>
</organism>
<dbReference type="SUPFAM" id="SSF47384">
    <property type="entry name" value="Homodimeric domain of signal transducing histidine kinase"/>
    <property type="match status" value="1"/>
</dbReference>
<comment type="caution">
    <text evidence="9">The sequence shown here is derived from an EMBL/GenBank/DDBJ whole genome shotgun (WGS) entry which is preliminary data.</text>
</comment>
<dbReference type="InterPro" id="IPR004358">
    <property type="entry name" value="Sig_transdc_His_kin-like_C"/>
</dbReference>
<evidence type="ECO:0000259" key="8">
    <source>
        <dbReference type="PROSITE" id="PS50109"/>
    </source>
</evidence>
<keyword evidence="7" id="KW-0812">Transmembrane</keyword>
<comment type="catalytic activity">
    <reaction evidence="1">
        <text>ATP + protein L-histidine = ADP + protein N-phospho-L-histidine.</text>
        <dbReference type="EC" id="2.7.13.3"/>
    </reaction>
</comment>
<dbReference type="AlphaFoldDB" id="A0A2V3PTB2"/>
<dbReference type="EC" id="2.7.13.3" evidence="2"/>
<gene>
    <name evidence="9" type="ORF">CLV62_10693</name>
</gene>
<dbReference type="SMART" id="SM00388">
    <property type="entry name" value="HisKA"/>
    <property type="match status" value="1"/>
</dbReference>